<dbReference type="EMBL" id="QRZH01000007">
    <property type="protein sequence ID" value="RGV54359.1"/>
    <property type="molecule type" value="Genomic_DNA"/>
</dbReference>
<accession>A0A412YA91</accession>
<reference evidence="1 2" key="1">
    <citation type="submission" date="2018-08" db="EMBL/GenBank/DDBJ databases">
        <title>A genome reference for cultivated species of the human gut microbiota.</title>
        <authorList>
            <person name="Zou Y."/>
            <person name="Xue W."/>
            <person name="Luo G."/>
        </authorList>
    </citation>
    <scope>NUCLEOTIDE SEQUENCE [LARGE SCALE GENOMIC DNA]</scope>
    <source>
        <strain evidence="1 2">AF14-26</strain>
    </source>
</reference>
<evidence type="ECO:0000313" key="1">
    <source>
        <dbReference type="EMBL" id="RGV54359.1"/>
    </source>
</evidence>
<gene>
    <name evidence="1" type="ORF">DWW08_10320</name>
</gene>
<name>A0A412YA91_BACFG</name>
<evidence type="ECO:0000313" key="2">
    <source>
        <dbReference type="Proteomes" id="UP000286270"/>
    </source>
</evidence>
<comment type="caution">
    <text evidence="1">The sequence shown here is derived from an EMBL/GenBank/DDBJ whole genome shotgun (WGS) entry which is preliminary data.</text>
</comment>
<dbReference type="RefSeq" id="WP_122142507.1">
    <property type="nucleotide sequence ID" value="NZ_JAFKPL010000005.1"/>
</dbReference>
<dbReference type="Proteomes" id="UP000286270">
    <property type="component" value="Unassembled WGS sequence"/>
</dbReference>
<proteinExistence type="predicted"/>
<dbReference type="Gene3D" id="3.90.70.50">
    <property type="entry name" value="Peptidase C10, streptopain"/>
    <property type="match status" value="2"/>
</dbReference>
<dbReference type="AlphaFoldDB" id="A0A412YA91"/>
<dbReference type="InterPro" id="IPR038765">
    <property type="entry name" value="Papain-like_cys_pep_sf"/>
</dbReference>
<organism evidence="1 2">
    <name type="scientific">Bacteroides fragilis</name>
    <dbReference type="NCBI Taxonomy" id="817"/>
    <lineage>
        <taxon>Bacteria</taxon>
        <taxon>Pseudomonadati</taxon>
        <taxon>Bacteroidota</taxon>
        <taxon>Bacteroidia</taxon>
        <taxon>Bacteroidales</taxon>
        <taxon>Bacteroidaceae</taxon>
        <taxon>Bacteroides</taxon>
    </lineage>
</organism>
<dbReference type="SUPFAM" id="SSF54001">
    <property type="entry name" value="Cysteine proteinases"/>
    <property type="match status" value="1"/>
</dbReference>
<dbReference type="InterPro" id="IPR044934">
    <property type="entry name" value="Streptopain_sf"/>
</dbReference>
<sequence>MKYYLLFYSLIFLFIFCSCYDESLNFDHDITQKDLDSNYTFIMNEADALDLVSYFINSMENSPATRVASLDTREVEGIVTFPKTRANLLPEWLQEFNKRFYIVNMKNDKGYAIISKDERAFPFYAILDHGRFNFNSIDSVSTSIYQGFIRRNKIDIERSDSLYLNKSLFPLTRSSLDDKTFFQIKELKKGLFRGFGRSSNYLLKTRWTQNVTRPNIYLQKSGATYYDVYGNTTRSATINTGDGSIQSTRLFGCTPVAFGQVLYGLRSHKGVKDLCYSNGQPVLWDRMEKGMNPEVERFLGWITMNCSPKVVDITFLGTSLTKPGVMVHNVDAKNFIKKILGDHLDIQYDNCVIWAGDLNGFTGNNEGKKIAEKFYTTNKECFAIFTGSQKTMPSDYHSYVVDRMCEILMKHRGVIVTPKEIVESFTPAQTNIMKEQGLLVIETNPNRIIYHEPYSVTICHVNYGWGNKHNGYYYYFNERTDGGLKYEGNEGFNNNFNHNLAYTIITPK</sequence>
<protein>
    <submittedName>
        <fullName evidence="1">Uncharacterized protein</fullName>
    </submittedName>
</protein>